<dbReference type="GO" id="GO:0005886">
    <property type="term" value="C:plasma membrane"/>
    <property type="evidence" value="ECO:0007669"/>
    <property type="project" value="TreeGrafter"/>
</dbReference>
<evidence type="ECO:0000313" key="5">
    <source>
        <dbReference type="Proteomes" id="UP000664096"/>
    </source>
</evidence>
<dbReference type="GO" id="GO:0005524">
    <property type="term" value="F:ATP binding"/>
    <property type="evidence" value="ECO:0007669"/>
    <property type="project" value="UniProtKB-KW"/>
</dbReference>
<dbReference type="Proteomes" id="UP000664096">
    <property type="component" value="Unassembled WGS sequence"/>
</dbReference>
<dbReference type="GO" id="GO:0022857">
    <property type="term" value="F:transmembrane transporter activity"/>
    <property type="evidence" value="ECO:0007669"/>
    <property type="project" value="TreeGrafter"/>
</dbReference>
<dbReference type="Pfam" id="PF00005">
    <property type="entry name" value="ABC_tran"/>
    <property type="match status" value="1"/>
</dbReference>
<dbReference type="InterPro" id="IPR027417">
    <property type="entry name" value="P-loop_NTPase"/>
</dbReference>
<evidence type="ECO:0000259" key="3">
    <source>
        <dbReference type="PROSITE" id="PS50893"/>
    </source>
</evidence>
<dbReference type="PROSITE" id="PS50893">
    <property type="entry name" value="ABC_TRANSPORTER_2"/>
    <property type="match status" value="1"/>
</dbReference>
<evidence type="ECO:0000256" key="1">
    <source>
        <dbReference type="ARBA" id="ARBA00022741"/>
    </source>
</evidence>
<keyword evidence="1" id="KW-0547">Nucleotide-binding</keyword>
<gene>
    <name evidence="4" type="ORF">JF539_15695</name>
</gene>
<evidence type="ECO:0000256" key="2">
    <source>
        <dbReference type="ARBA" id="ARBA00022840"/>
    </source>
</evidence>
<comment type="caution">
    <text evidence="4">The sequence shown here is derived from an EMBL/GenBank/DDBJ whole genome shotgun (WGS) entry which is preliminary data.</text>
</comment>
<sequence length="226" mass="24374">MSLPLRVNALSVSAPSGRVLLTCEHFAAAPGETIGLRGPSGAGKSTFLYAIAGLQPKMTGSVDWGGCDLARLGDGERARFRRENIGLIFQDFLLFEELSALGNATLATAFNKTGKRRSIRKTAERFLEKLGVPAERRTVDSFSGGERQRTAIARALAHDPAVILADEPTASLDRATADALITDLTDLARVEKKTFIAVSHDLHLLERMDRVVDITDGRLTMEASPA</sequence>
<dbReference type="Gene3D" id="3.40.50.300">
    <property type="entry name" value="P-loop containing nucleotide triphosphate hydrolases"/>
    <property type="match status" value="1"/>
</dbReference>
<dbReference type="AlphaFoldDB" id="A0A939EEJ6"/>
<dbReference type="InterPro" id="IPR003439">
    <property type="entry name" value="ABC_transporter-like_ATP-bd"/>
</dbReference>
<name>A0A939EEJ6_9HYPH</name>
<evidence type="ECO:0000313" key="4">
    <source>
        <dbReference type="EMBL" id="MBN9671792.1"/>
    </source>
</evidence>
<dbReference type="SUPFAM" id="SSF52540">
    <property type="entry name" value="P-loop containing nucleoside triphosphate hydrolases"/>
    <property type="match status" value="1"/>
</dbReference>
<reference evidence="4" key="1">
    <citation type="submission" date="2020-12" db="EMBL/GenBank/DDBJ databases">
        <title>Oil enriched cultivation method for isolating marine PHA-producing bacteria.</title>
        <authorList>
            <person name="Zheng W."/>
            <person name="Yu S."/>
            <person name="Huang Y."/>
        </authorList>
    </citation>
    <scope>NUCLEOTIDE SEQUENCE</scope>
    <source>
        <strain evidence="4">SY-2-12</strain>
    </source>
</reference>
<dbReference type="PANTHER" id="PTHR24220">
    <property type="entry name" value="IMPORT ATP-BINDING PROTEIN"/>
    <property type="match status" value="1"/>
</dbReference>
<organism evidence="4 5">
    <name type="scientific">Roseibium aggregatum</name>
    <dbReference type="NCBI Taxonomy" id="187304"/>
    <lineage>
        <taxon>Bacteria</taxon>
        <taxon>Pseudomonadati</taxon>
        <taxon>Pseudomonadota</taxon>
        <taxon>Alphaproteobacteria</taxon>
        <taxon>Hyphomicrobiales</taxon>
        <taxon>Stappiaceae</taxon>
        <taxon>Roseibium</taxon>
    </lineage>
</organism>
<protein>
    <submittedName>
        <fullName evidence="4">ATP-binding cassette domain-containing protein</fullName>
    </submittedName>
</protein>
<feature type="domain" description="ABC transporter" evidence="3">
    <location>
        <begin position="5"/>
        <end position="226"/>
    </location>
</feature>
<dbReference type="GO" id="GO:0016887">
    <property type="term" value="F:ATP hydrolysis activity"/>
    <property type="evidence" value="ECO:0007669"/>
    <property type="project" value="InterPro"/>
</dbReference>
<dbReference type="SMART" id="SM00382">
    <property type="entry name" value="AAA"/>
    <property type="match status" value="1"/>
</dbReference>
<dbReference type="EMBL" id="JAEKJZ010000003">
    <property type="protein sequence ID" value="MBN9671792.1"/>
    <property type="molecule type" value="Genomic_DNA"/>
</dbReference>
<accession>A0A939EEJ6</accession>
<dbReference type="RefSeq" id="WP_207141649.1">
    <property type="nucleotide sequence ID" value="NZ_JAEKJZ010000003.1"/>
</dbReference>
<proteinExistence type="predicted"/>
<dbReference type="InterPro" id="IPR003593">
    <property type="entry name" value="AAA+_ATPase"/>
</dbReference>
<dbReference type="InterPro" id="IPR015854">
    <property type="entry name" value="ABC_transpr_LolD-like"/>
</dbReference>
<keyword evidence="2 4" id="KW-0067">ATP-binding</keyword>